<protein>
    <submittedName>
        <fullName evidence="2">Pimeloyl-ACP methyl ester carboxylesterase</fullName>
    </submittedName>
</protein>
<evidence type="ECO:0000313" key="2">
    <source>
        <dbReference type="EMBL" id="SMO91855.1"/>
    </source>
</evidence>
<feature type="domain" description="Serine aminopeptidase S33" evidence="1">
    <location>
        <begin position="171"/>
        <end position="273"/>
    </location>
</feature>
<dbReference type="PANTHER" id="PTHR43265">
    <property type="entry name" value="ESTERASE ESTD"/>
    <property type="match status" value="1"/>
</dbReference>
<dbReference type="PANTHER" id="PTHR43265:SF1">
    <property type="entry name" value="ESTERASE ESTD"/>
    <property type="match status" value="1"/>
</dbReference>
<dbReference type="Proteomes" id="UP000319040">
    <property type="component" value="Unassembled WGS sequence"/>
</dbReference>
<dbReference type="RefSeq" id="WP_185957614.1">
    <property type="nucleotide sequence ID" value="NZ_FXTB01000015.1"/>
</dbReference>
<dbReference type="GO" id="GO:0052689">
    <property type="term" value="F:carboxylic ester hydrolase activity"/>
    <property type="evidence" value="ECO:0007669"/>
    <property type="project" value="TreeGrafter"/>
</dbReference>
<gene>
    <name evidence="2" type="ORF">SAMN06265379_11525</name>
</gene>
<dbReference type="Pfam" id="PF12146">
    <property type="entry name" value="Hydrolase_4"/>
    <property type="match status" value="1"/>
</dbReference>
<reference evidence="2 3" key="1">
    <citation type="submission" date="2017-05" db="EMBL/GenBank/DDBJ databases">
        <authorList>
            <person name="Varghese N."/>
            <person name="Submissions S."/>
        </authorList>
    </citation>
    <scope>NUCLEOTIDE SEQUENCE [LARGE SCALE GENOMIC DNA]</scope>
    <source>
        <strain evidence="2 3">DSM 27040</strain>
    </source>
</reference>
<name>A0A521F6L7_SACCC</name>
<dbReference type="EMBL" id="FXTB01000015">
    <property type="protein sequence ID" value="SMO91855.1"/>
    <property type="molecule type" value="Genomic_DNA"/>
</dbReference>
<dbReference type="InterPro" id="IPR022742">
    <property type="entry name" value="Hydrolase_4"/>
</dbReference>
<dbReference type="AlphaFoldDB" id="A0A521F6L7"/>
<dbReference type="InterPro" id="IPR053145">
    <property type="entry name" value="AB_hydrolase_Est10"/>
</dbReference>
<sequence length="451" mass="52135">MFILLFPCLRNFSQTLERRAFLGVVMKEIPDSIKAKNPIINGVYVNYIFPNSTANHTKLCKGAILNKINDVPIRTKADAIKTMNNIREGDFLIINYTFNGLEKAETIIAVGKPFEISESADVYYDFVDFQGCKLRTILHKPKGKVNCPVVFFIQGYSCLSVEQPFYKNSPYLKFYEDLVNSGYAVYRLEKAGVGDSESSFDCMQMGFHSECSTFKQAYQSLIKNPKIDSTNIFLFGHSVGGIIAPILAEEYSPRGIIAYGTVVKSWFEYLIDVKWEQGYIWKKSAVQISKNLRGFIPFWYDLLIQKENSQEILKNMKHKSFLTEHGLLEDFKNERYLNRSLVYWQELNEINVCEKWAYITTHVLCLHGEFDIQALNTEWAHMIRDIVSTNSPNKADIYIVSNTDHDFVYFENMDKNTKILDSNEYHNYSMKNYSTVVAENAINWMDATRKN</sequence>
<organism evidence="2 3">
    <name type="scientific">Saccharicrinis carchari</name>
    <dbReference type="NCBI Taxonomy" id="1168039"/>
    <lineage>
        <taxon>Bacteria</taxon>
        <taxon>Pseudomonadati</taxon>
        <taxon>Bacteroidota</taxon>
        <taxon>Bacteroidia</taxon>
        <taxon>Marinilabiliales</taxon>
        <taxon>Marinilabiliaceae</taxon>
        <taxon>Saccharicrinis</taxon>
    </lineage>
</organism>
<dbReference type="SUPFAM" id="SSF50156">
    <property type="entry name" value="PDZ domain-like"/>
    <property type="match status" value="1"/>
</dbReference>
<dbReference type="Gene3D" id="2.30.42.10">
    <property type="match status" value="1"/>
</dbReference>
<dbReference type="InterPro" id="IPR036034">
    <property type="entry name" value="PDZ_sf"/>
</dbReference>
<dbReference type="InterPro" id="IPR029058">
    <property type="entry name" value="AB_hydrolase_fold"/>
</dbReference>
<evidence type="ECO:0000259" key="1">
    <source>
        <dbReference type="Pfam" id="PF12146"/>
    </source>
</evidence>
<evidence type="ECO:0000313" key="3">
    <source>
        <dbReference type="Proteomes" id="UP000319040"/>
    </source>
</evidence>
<accession>A0A521F6L7</accession>
<dbReference type="Gene3D" id="3.40.50.1820">
    <property type="entry name" value="alpha/beta hydrolase"/>
    <property type="match status" value="1"/>
</dbReference>
<keyword evidence="3" id="KW-1185">Reference proteome</keyword>
<dbReference type="SUPFAM" id="SSF53474">
    <property type="entry name" value="alpha/beta-Hydrolases"/>
    <property type="match status" value="1"/>
</dbReference>
<proteinExistence type="predicted"/>